<dbReference type="AlphaFoldDB" id="J3LCF6"/>
<dbReference type="Gramene" id="OB02G23230.1">
    <property type="protein sequence ID" value="OB02G23230.1"/>
    <property type="gene ID" value="OB02G23230"/>
</dbReference>
<name>J3LCF6_ORYBR</name>
<proteinExistence type="predicted"/>
<protein>
    <submittedName>
        <fullName evidence="1">Uncharacterized protein</fullName>
    </submittedName>
</protein>
<keyword evidence="2" id="KW-1185">Reference proteome</keyword>
<sequence>MWVLALTVERTQSLTPAVWAASLLKEDVASSKLDGVPILFDGDDGALKLRSGKRTTSREVKLEVKMEDDVWSSAGGTRRTISCPSLKTCFHDFASHVTREYSFI</sequence>
<dbReference type="EnsemblPlants" id="OB02G23230.1">
    <property type="protein sequence ID" value="OB02G23230.1"/>
    <property type="gene ID" value="OB02G23230"/>
</dbReference>
<reference evidence="1" key="1">
    <citation type="submission" date="2013-04" db="UniProtKB">
        <authorList>
            <consortium name="EnsemblPlants"/>
        </authorList>
    </citation>
    <scope>IDENTIFICATION</scope>
</reference>
<evidence type="ECO:0000313" key="1">
    <source>
        <dbReference type="EnsemblPlants" id="OB02G23230.1"/>
    </source>
</evidence>
<dbReference type="Proteomes" id="UP000006038">
    <property type="component" value="Unassembled WGS sequence"/>
</dbReference>
<accession>J3LCF6</accession>
<organism evidence="1">
    <name type="scientific">Oryza brachyantha</name>
    <name type="common">malo sina</name>
    <dbReference type="NCBI Taxonomy" id="4533"/>
    <lineage>
        <taxon>Eukaryota</taxon>
        <taxon>Viridiplantae</taxon>
        <taxon>Streptophyta</taxon>
        <taxon>Embryophyta</taxon>
        <taxon>Tracheophyta</taxon>
        <taxon>Spermatophyta</taxon>
        <taxon>Magnoliopsida</taxon>
        <taxon>Liliopsida</taxon>
        <taxon>Poales</taxon>
        <taxon>Poaceae</taxon>
        <taxon>BOP clade</taxon>
        <taxon>Oryzoideae</taxon>
        <taxon>Oryzeae</taxon>
        <taxon>Oryzinae</taxon>
        <taxon>Oryza</taxon>
    </lineage>
</organism>
<dbReference type="HOGENOM" id="CLU_2254272_0_0_1"/>
<evidence type="ECO:0000313" key="2">
    <source>
        <dbReference type="Proteomes" id="UP000006038"/>
    </source>
</evidence>